<organism evidence="3">
    <name type="scientific">Chromera velia CCMP2878</name>
    <dbReference type="NCBI Taxonomy" id="1169474"/>
    <lineage>
        <taxon>Eukaryota</taxon>
        <taxon>Sar</taxon>
        <taxon>Alveolata</taxon>
        <taxon>Colpodellida</taxon>
        <taxon>Chromeraceae</taxon>
        <taxon>Chromera</taxon>
    </lineage>
</organism>
<evidence type="ECO:0000256" key="2">
    <source>
        <dbReference type="SAM" id="Phobius"/>
    </source>
</evidence>
<feature type="non-terminal residue" evidence="3">
    <location>
        <position position="192"/>
    </location>
</feature>
<keyword evidence="2" id="KW-1133">Transmembrane helix</keyword>
<evidence type="ECO:0008006" key="4">
    <source>
        <dbReference type="Google" id="ProtNLM"/>
    </source>
</evidence>
<proteinExistence type="predicted"/>
<feature type="transmembrane region" description="Helical" evidence="2">
    <location>
        <begin position="76"/>
        <end position="101"/>
    </location>
</feature>
<dbReference type="AlphaFoldDB" id="A0A0G4IDB6"/>
<sequence>MEDAGATATQPVLRTAVASASPSAPREEQHPKPTGTSPNQPEAKQERGIRSKPRRNRRASINAFRSGRCFEGVHPVLFLGGCLFIWICCLIAVIIPTYIIMSQVGHIENTPYTYPHTAVAEGEATNQITATMVVSQVIPESREVNVDVHLTMGGDTARFAQLGVVQLPGSTDLVVALGATSFVLKSGDPKDV</sequence>
<keyword evidence="2" id="KW-0812">Transmembrane</keyword>
<gene>
    <name evidence="3" type="ORF">Cvel_13289</name>
</gene>
<protein>
    <recommendedName>
        <fullName evidence="4">Transmembrane protein</fullName>
    </recommendedName>
</protein>
<reference evidence="3" key="1">
    <citation type="submission" date="2014-11" db="EMBL/GenBank/DDBJ databases">
        <authorList>
            <person name="Otto D Thomas"/>
            <person name="Naeem Raeece"/>
        </authorList>
    </citation>
    <scope>NUCLEOTIDE SEQUENCE</scope>
</reference>
<keyword evidence="2" id="KW-0472">Membrane</keyword>
<feature type="compositionally biased region" description="Polar residues" evidence="1">
    <location>
        <begin position="7"/>
        <end position="22"/>
    </location>
</feature>
<evidence type="ECO:0000313" key="3">
    <source>
        <dbReference type="EMBL" id="CEM55134.1"/>
    </source>
</evidence>
<feature type="region of interest" description="Disordered" evidence="1">
    <location>
        <begin position="1"/>
        <end position="57"/>
    </location>
</feature>
<dbReference type="EMBL" id="CDMZ01005846">
    <property type="protein sequence ID" value="CEM55134.1"/>
    <property type="molecule type" value="Genomic_DNA"/>
</dbReference>
<name>A0A0G4IDB6_9ALVE</name>
<accession>A0A0G4IDB6</accession>
<evidence type="ECO:0000256" key="1">
    <source>
        <dbReference type="SAM" id="MobiDB-lite"/>
    </source>
</evidence>